<dbReference type="InterPro" id="IPR025609">
    <property type="entry name" value="Lsm14-like_N"/>
</dbReference>
<dbReference type="GO" id="GO:0031087">
    <property type="term" value="P:deadenylation-independent decapping of nuclear-transcribed mRNA"/>
    <property type="evidence" value="ECO:0007669"/>
    <property type="project" value="InterPro"/>
</dbReference>
<dbReference type="GO" id="GO:0033962">
    <property type="term" value="P:P-body assembly"/>
    <property type="evidence" value="ECO:0007669"/>
    <property type="project" value="TreeGrafter"/>
</dbReference>
<dbReference type="Gene3D" id="3.40.50.10260">
    <property type="entry name" value="YjeF N-terminal domain"/>
    <property type="match status" value="1"/>
</dbReference>
<evidence type="ECO:0000256" key="3">
    <source>
        <dbReference type="ARBA" id="ARBA00015797"/>
    </source>
</evidence>
<dbReference type="SMART" id="SM01199">
    <property type="entry name" value="FDF"/>
    <property type="match status" value="1"/>
</dbReference>
<dbReference type="PROSITE" id="PS51512">
    <property type="entry name" value="DFDF"/>
    <property type="match status" value="1"/>
</dbReference>
<comment type="similarity">
    <text evidence="2">Belongs to the EDC3 family.</text>
</comment>
<keyword evidence="4" id="KW-0963">Cytoplasm</keyword>
<dbReference type="OrthoDB" id="10030313at2759"/>
<evidence type="ECO:0000256" key="2">
    <source>
        <dbReference type="ARBA" id="ARBA00006610"/>
    </source>
</evidence>
<evidence type="ECO:0000256" key="4">
    <source>
        <dbReference type="ARBA" id="ARBA00022490"/>
    </source>
</evidence>
<dbReference type="InterPro" id="IPR025762">
    <property type="entry name" value="DFDF"/>
</dbReference>
<dbReference type="InterPro" id="IPR019050">
    <property type="entry name" value="FDF_dom"/>
</dbReference>
<keyword evidence="7" id="KW-1185">Reference proteome</keyword>
<dbReference type="PROSITE" id="PS51385">
    <property type="entry name" value="YJEF_N"/>
    <property type="match status" value="1"/>
</dbReference>
<protein>
    <recommendedName>
        <fullName evidence="3">Enhancer of mRNA-decapping protein 3</fullName>
    </recommendedName>
</protein>
<dbReference type="Pfam" id="PF09532">
    <property type="entry name" value="FDF"/>
    <property type="match status" value="1"/>
</dbReference>
<feature type="region of interest" description="Disordered" evidence="5">
    <location>
        <begin position="192"/>
        <end position="218"/>
    </location>
</feature>
<dbReference type="Pfam" id="PF03853">
    <property type="entry name" value="YjeF_N"/>
    <property type="match status" value="1"/>
</dbReference>
<evidence type="ECO:0000256" key="1">
    <source>
        <dbReference type="ARBA" id="ARBA00004201"/>
    </source>
</evidence>
<reference evidence="6" key="1">
    <citation type="submission" date="2021-02" db="EMBL/GenBank/DDBJ databases">
        <authorList>
            <person name="Bekaert M."/>
        </authorList>
    </citation>
    <scope>NUCLEOTIDE SEQUENCE</scope>
    <source>
        <strain evidence="6">IoA-00</strain>
    </source>
</reference>
<dbReference type="PANTHER" id="PTHR13612:SF0">
    <property type="entry name" value="ENHANCER OF MRNA-DECAPPING PROTEIN 3"/>
    <property type="match status" value="1"/>
</dbReference>
<evidence type="ECO:0000313" key="6">
    <source>
        <dbReference type="EMBL" id="CAF2844037.1"/>
    </source>
</evidence>
<dbReference type="InterPro" id="IPR034107">
    <property type="entry name" value="Lsm16_N"/>
</dbReference>
<dbReference type="Pfam" id="PF12701">
    <property type="entry name" value="LSM14"/>
    <property type="match status" value="1"/>
</dbReference>
<dbReference type="GO" id="GO:0000932">
    <property type="term" value="C:P-body"/>
    <property type="evidence" value="ECO:0007669"/>
    <property type="project" value="UniProtKB-SubCell"/>
</dbReference>
<dbReference type="AlphaFoldDB" id="A0A7R8H440"/>
<dbReference type="PANTHER" id="PTHR13612">
    <property type="entry name" value="ENHANCER OF MRNA-DECAPPING PROTEIN 3"/>
    <property type="match status" value="1"/>
</dbReference>
<dbReference type="SMART" id="SM01271">
    <property type="entry name" value="LSM14"/>
    <property type="match status" value="1"/>
</dbReference>
<dbReference type="SUPFAM" id="SSF64153">
    <property type="entry name" value="YjeF N-terminal domain-like"/>
    <property type="match status" value="1"/>
</dbReference>
<dbReference type="InterPro" id="IPR036652">
    <property type="entry name" value="YjeF_N_dom_sf"/>
</dbReference>
<name>A0A7R8H440_LEPSM</name>
<gene>
    <name evidence="6" type="ORF">LSAA_5368</name>
</gene>
<accession>A0A7R8H440</accession>
<dbReference type="GO" id="GO:0003729">
    <property type="term" value="F:mRNA binding"/>
    <property type="evidence" value="ECO:0007669"/>
    <property type="project" value="InterPro"/>
</dbReference>
<sequence length="479" mass="53904">MLPLGGNLICRRNEMDSAWIGRRVSLNCGPLGFYQGIVKSIQLGESTITIRDVFQNGVSSTQAHVTLRSQDIKNIKVLKSTTECSNSHSSVKDELSKSVVTVTTTKKPPQTIRNNNNTSSNHRSFVADNLMARSINNNGSNNSSRYHNLRKSRDEECFGNNSFDMDEEFDFEKNLALFDKRMIFNELDEKLRSSPKTNNGDSSKYRNDENVLPSSPPQYRIIKTKNSTSEYVTDSGIMIPSINLENRIRLHESLDNFKISWEKIIELFSRATADIVLQTLGASHSLVPSNTHQIPTAVILCGRGKIGSYGLAIARLLCSHGVKTIVYVPYMYSDQPNFNSELKLYELFDQQCTLSTKDLPQEHSEIDVVINALESFDTSSEEKHQTWYKKACQWVNSKVDPRTPIVSIDPPPQQQRGPSFKHSSKITIVPGFLPFPFLDKEGGKLYMVNIGIPDLIFKNAGIKFSSPYGAKSAIQLYRK</sequence>
<dbReference type="Proteomes" id="UP000675881">
    <property type="component" value="Chromosome 14"/>
</dbReference>
<comment type="subcellular location">
    <subcellularLocation>
        <location evidence="1">Cytoplasm</location>
        <location evidence="1">P-body</location>
    </subcellularLocation>
</comment>
<evidence type="ECO:0000313" key="7">
    <source>
        <dbReference type="Proteomes" id="UP000675881"/>
    </source>
</evidence>
<evidence type="ECO:0000256" key="5">
    <source>
        <dbReference type="SAM" id="MobiDB-lite"/>
    </source>
</evidence>
<dbReference type="EMBL" id="HG994593">
    <property type="protein sequence ID" value="CAF2844037.1"/>
    <property type="molecule type" value="Genomic_DNA"/>
</dbReference>
<dbReference type="CDD" id="cd01737">
    <property type="entry name" value="LSm16_N"/>
    <property type="match status" value="1"/>
</dbReference>
<proteinExistence type="inferred from homology"/>
<dbReference type="InterPro" id="IPR004443">
    <property type="entry name" value="YjeF_N_dom"/>
</dbReference>
<organism evidence="6 7">
    <name type="scientific">Lepeophtheirus salmonis</name>
    <name type="common">Salmon louse</name>
    <name type="synonym">Caligus salmonis</name>
    <dbReference type="NCBI Taxonomy" id="72036"/>
    <lineage>
        <taxon>Eukaryota</taxon>
        <taxon>Metazoa</taxon>
        <taxon>Ecdysozoa</taxon>
        <taxon>Arthropoda</taxon>
        <taxon>Crustacea</taxon>
        <taxon>Multicrustacea</taxon>
        <taxon>Hexanauplia</taxon>
        <taxon>Copepoda</taxon>
        <taxon>Siphonostomatoida</taxon>
        <taxon>Caligidae</taxon>
        <taxon>Lepeophtheirus</taxon>
    </lineage>
</organism>
<dbReference type="Gene3D" id="2.30.30.100">
    <property type="match status" value="1"/>
</dbReference>